<dbReference type="GO" id="GO:0005694">
    <property type="term" value="C:chromosome"/>
    <property type="evidence" value="ECO:0007669"/>
    <property type="project" value="TreeGrafter"/>
</dbReference>
<dbReference type="Proteomes" id="UP000198815">
    <property type="component" value="Unassembled WGS sequence"/>
</dbReference>
<dbReference type="GO" id="GO:0007059">
    <property type="term" value="P:chromosome segregation"/>
    <property type="evidence" value="ECO:0007669"/>
    <property type="project" value="UniProtKB-KW"/>
</dbReference>
<dbReference type="PANTHER" id="PTHR33375:SF1">
    <property type="entry name" value="CHROMOSOME-PARTITIONING PROTEIN PARB-RELATED"/>
    <property type="match status" value="1"/>
</dbReference>
<dbReference type="FunFam" id="1.10.10.2830:FF:000001">
    <property type="entry name" value="Chromosome partitioning protein ParB"/>
    <property type="match status" value="1"/>
</dbReference>
<dbReference type="InterPro" id="IPR050336">
    <property type="entry name" value="Chromosome_partition/occlusion"/>
</dbReference>
<dbReference type="OrthoDB" id="9802051at2"/>
<evidence type="ECO:0000256" key="1">
    <source>
        <dbReference type="ARBA" id="ARBA00006295"/>
    </source>
</evidence>
<feature type="domain" description="ParB-like N-terminal" evidence="5">
    <location>
        <begin position="58"/>
        <end position="148"/>
    </location>
</feature>
<proteinExistence type="inferred from homology"/>
<comment type="similarity">
    <text evidence="1">Belongs to the ParB family.</text>
</comment>
<evidence type="ECO:0000256" key="3">
    <source>
        <dbReference type="ARBA" id="ARBA00023125"/>
    </source>
</evidence>
<dbReference type="SUPFAM" id="SSF110849">
    <property type="entry name" value="ParB/Sulfiredoxin"/>
    <property type="match status" value="1"/>
</dbReference>
<sequence length="315" mass="34509">MSPRSGGLGRGLGELFQRTDIVNSETPTHSTEKGSPVDSHSVAERNTSQALPDGSYYAELPVARIVPNPRQPRTVFSEEELAELAASISEVGLLQPIVVRATGNDHYELVMGERRLRAHEQAGLDTIPAIVRHTDDSSMLTDALLENLHRVQLNPIEEAAAYEQLMNDFGITHAELAERINKSRPHISNTIRLLKLPPTVQRRLAAGVLSAGHARALLGLSDPLAQERLAQRIVSEGLSVRATEEIVALGSNPEPHSTRARQSRQPNERAEQIAADLGERLDTRVKVMIGKNKGHITIDFADQEDLARILTLFPG</sequence>
<evidence type="ECO:0000313" key="6">
    <source>
        <dbReference type="EMBL" id="SES00114.1"/>
    </source>
</evidence>
<dbReference type="GO" id="GO:0003677">
    <property type="term" value="F:DNA binding"/>
    <property type="evidence" value="ECO:0007669"/>
    <property type="project" value="UniProtKB-KW"/>
</dbReference>
<evidence type="ECO:0000259" key="5">
    <source>
        <dbReference type="SMART" id="SM00470"/>
    </source>
</evidence>
<organism evidence="6 7">
    <name type="scientific">Propionibacterium cyclohexanicum</name>
    <dbReference type="NCBI Taxonomy" id="64702"/>
    <lineage>
        <taxon>Bacteria</taxon>
        <taxon>Bacillati</taxon>
        <taxon>Actinomycetota</taxon>
        <taxon>Actinomycetes</taxon>
        <taxon>Propionibacteriales</taxon>
        <taxon>Propionibacteriaceae</taxon>
        <taxon>Propionibacterium</taxon>
    </lineage>
</organism>
<evidence type="ECO:0000256" key="4">
    <source>
        <dbReference type="SAM" id="MobiDB-lite"/>
    </source>
</evidence>
<dbReference type="Pfam" id="PF02195">
    <property type="entry name" value="ParB_N"/>
    <property type="match status" value="1"/>
</dbReference>
<reference evidence="6 7" key="1">
    <citation type="submission" date="2016-10" db="EMBL/GenBank/DDBJ databases">
        <authorList>
            <person name="de Groot N.N."/>
        </authorList>
    </citation>
    <scope>NUCLEOTIDE SEQUENCE [LARGE SCALE GENOMIC DNA]</scope>
    <source>
        <strain evidence="6 7">DSM 16859</strain>
    </source>
</reference>
<dbReference type="SUPFAM" id="SSF109709">
    <property type="entry name" value="KorB DNA-binding domain-like"/>
    <property type="match status" value="1"/>
</dbReference>
<dbReference type="InterPro" id="IPR003115">
    <property type="entry name" value="ParB_N"/>
</dbReference>
<dbReference type="FunFam" id="3.90.1530.30:FF:000001">
    <property type="entry name" value="Chromosome partitioning protein ParB"/>
    <property type="match status" value="1"/>
</dbReference>
<dbReference type="STRING" id="64702.SAMN05443377_12728"/>
<keyword evidence="2" id="KW-0159">Chromosome partition</keyword>
<dbReference type="RefSeq" id="WP_091971027.1">
    <property type="nucleotide sequence ID" value="NZ_FOGZ01000027.1"/>
</dbReference>
<dbReference type="InterPro" id="IPR041468">
    <property type="entry name" value="HTH_ParB/Spo0J"/>
</dbReference>
<name>A0A1H9TSU2_9ACTN</name>
<evidence type="ECO:0000256" key="2">
    <source>
        <dbReference type="ARBA" id="ARBA00022829"/>
    </source>
</evidence>
<dbReference type="Pfam" id="PF17762">
    <property type="entry name" value="HTH_ParB"/>
    <property type="match status" value="1"/>
</dbReference>
<dbReference type="NCBIfam" id="TIGR00180">
    <property type="entry name" value="parB_part"/>
    <property type="match status" value="1"/>
</dbReference>
<dbReference type="Gene3D" id="3.90.1530.30">
    <property type="match status" value="1"/>
</dbReference>
<evidence type="ECO:0000313" key="7">
    <source>
        <dbReference type="Proteomes" id="UP000198815"/>
    </source>
</evidence>
<dbReference type="InterPro" id="IPR036086">
    <property type="entry name" value="ParB/Sulfiredoxin_sf"/>
</dbReference>
<protein>
    <submittedName>
        <fullName evidence="6">Chromosome partitioning protein, ParB family</fullName>
    </submittedName>
</protein>
<keyword evidence="7" id="KW-1185">Reference proteome</keyword>
<dbReference type="GO" id="GO:0045881">
    <property type="term" value="P:positive regulation of sporulation resulting in formation of a cellular spore"/>
    <property type="evidence" value="ECO:0007669"/>
    <property type="project" value="TreeGrafter"/>
</dbReference>
<accession>A0A1H9TSU2</accession>
<feature type="region of interest" description="Disordered" evidence="4">
    <location>
        <begin position="1"/>
        <end position="53"/>
    </location>
</feature>
<dbReference type="InterPro" id="IPR004437">
    <property type="entry name" value="ParB/RepB/Spo0J"/>
</dbReference>
<dbReference type="Gene3D" id="1.10.10.2830">
    <property type="match status" value="1"/>
</dbReference>
<dbReference type="EMBL" id="FOGZ01000027">
    <property type="protein sequence ID" value="SES00114.1"/>
    <property type="molecule type" value="Genomic_DNA"/>
</dbReference>
<dbReference type="SMART" id="SM00470">
    <property type="entry name" value="ParB"/>
    <property type="match status" value="1"/>
</dbReference>
<feature type="compositionally biased region" description="Gly residues" evidence="4">
    <location>
        <begin position="1"/>
        <end position="12"/>
    </location>
</feature>
<dbReference type="PANTHER" id="PTHR33375">
    <property type="entry name" value="CHROMOSOME-PARTITIONING PROTEIN PARB-RELATED"/>
    <property type="match status" value="1"/>
</dbReference>
<gene>
    <name evidence="6" type="ORF">SAMN05443377_12728</name>
</gene>
<dbReference type="AlphaFoldDB" id="A0A1H9TSU2"/>
<feature type="compositionally biased region" description="Polar residues" evidence="4">
    <location>
        <begin position="20"/>
        <end position="29"/>
    </location>
</feature>
<keyword evidence="3" id="KW-0238">DNA-binding</keyword>
<dbReference type="CDD" id="cd16393">
    <property type="entry name" value="SPO0J_N"/>
    <property type="match status" value="1"/>
</dbReference>